<dbReference type="OrthoDB" id="196304at2157"/>
<proteinExistence type="predicted"/>
<sequence>MAGRQRTDRRPGTARNDAGADRNARYTLPSLLAALVPVSLARRAISVTVTPDQTVYDRGDPVEFTVTFRNRLPVAVAVPTPHQRRWGWTVAGELEASDERRYMRSQPSVFRFDGGERKRITVTWNGRFERTADRHEFVVPDPGEYEIRAFVATREGRYQPSDTASIRIR</sequence>
<comment type="caution">
    <text evidence="3">The sequence shown here is derived from an EMBL/GenBank/DDBJ whole genome shotgun (WGS) entry which is preliminary data.</text>
</comment>
<gene>
    <name evidence="3" type="ORF">C484_16564</name>
</gene>
<evidence type="ECO:0000313" key="3">
    <source>
        <dbReference type="EMBL" id="ELY88042.1"/>
    </source>
</evidence>
<feature type="compositionally biased region" description="Basic and acidic residues" evidence="1">
    <location>
        <begin position="1"/>
        <end position="11"/>
    </location>
</feature>
<dbReference type="Proteomes" id="UP000011648">
    <property type="component" value="Unassembled WGS sequence"/>
</dbReference>
<dbReference type="RefSeq" id="WP_006826960.1">
    <property type="nucleotide sequence ID" value="NZ_AOIL01000052.1"/>
</dbReference>
<evidence type="ECO:0000256" key="1">
    <source>
        <dbReference type="SAM" id="MobiDB-lite"/>
    </source>
</evidence>
<keyword evidence="4" id="KW-1185">Reference proteome</keyword>
<dbReference type="InterPro" id="IPR058280">
    <property type="entry name" value="DUF7974"/>
</dbReference>
<reference evidence="3 4" key="1">
    <citation type="journal article" date="2014" name="PLoS Genet.">
        <title>Phylogenetically driven sequencing of extremely halophilic archaea reveals strategies for static and dynamic osmo-response.</title>
        <authorList>
            <person name="Becker E.A."/>
            <person name="Seitzer P.M."/>
            <person name="Tritt A."/>
            <person name="Larsen D."/>
            <person name="Krusor M."/>
            <person name="Yao A.I."/>
            <person name="Wu D."/>
            <person name="Madern D."/>
            <person name="Eisen J.A."/>
            <person name="Darling A.E."/>
            <person name="Facciotti M.T."/>
        </authorList>
    </citation>
    <scope>NUCLEOTIDE SEQUENCE [LARGE SCALE GENOMIC DNA]</scope>
    <source>
        <strain evidence="3 4">DSM 12281</strain>
    </source>
</reference>
<organism evidence="3 4">
    <name type="scientific">Natrialba taiwanensis DSM 12281</name>
    <dbReference type="NCBI Taxonomy" id="1230458"/>
    <lineage>
        <taxon>Archaea</taxon>
        <taxon>Methanobacteriati</taxon>
        <taxon>Methanobacteriota</taxon>
        <taxon>Stenosarchaea group</taxon>
        <taxon>Halobacteria</taxon>
        <taxon>Halobacteriales</taxon>
        <taxon>Natrialbaceae</taxon>
        <taxon>Natrialba</taxon>
    </lineage>
</organism>
<dbReference type="AlphaFoldDB" id="L9ZR69"/>
<dbReference type="PATRIC" id="fig|1230458.4.peg.3359"/>
<feature type="region of interest" description="Disordered" evidence="1">
    <location>
        <begin position="1"/>
        <end position="21"/>
    </location>
</feature>
<protein>
    <recommendedName>
        <fullName evidence="2">DUF7974 domain-containing protein</fullName>
    </recommendedName>
</protein>
<evidence type="ECO:0000259" key="2">
    <source>
        <dbReference type="Pfam" id="PF25929"/>
    </source>
</evidence>
<evidence type="ECO:0000313" key="4">
    <source>
        <dbReference type="Proteomes" id="UP000011648"/>
    </source>
</evidence>
<dbReference type="Pfam" id="PF25929">
    <property type="entry name" value="DUF7974"/>
    <property type="match status" value="1"/>
</dbReference>
<accession>L9ZR69</accession>
<feature type="domain" description="DUF7974" evidence="2">
    <location>
        <begin position="34"/>
        <end position="169"/>
    </location>
</feature>
<name>L9ZR69_9EURY</name>
<dbReference type="EMBL" id="AOIL01000052">
    <property type="protein sequence ID" value="ELY88042.1"/>
    <property type="molecule type" value="Genomic_DNA"/>
</dbReference>